<evidence type="ECO:0000256" key="2">
    <source>
        <dbReference type="ARBA" id="ARBA00010699"/>
    </source>
</evidence>
<dbReference type="HOGENOM" id="CLU_033347_1_1_9"/>
<keyword evidence="6 8" id="KW-0648">Protein biosynthesis</keyword>
<dbReference type="SUPFAM" id="SSF50486">
    <property type="entry name" value="FMT C-terminal domain-like"/>
    <property type="match status" value="1"/>
</dbReference>
<dbReference type="InterPro" id="IPR002376">
    <property type="entry name" value="Formyl_transf_N"/>
</dbReference>
<dbReference type="eggNOG" id="COG0223">
    <property type="taxonomic scope" value="Bacteria"/>
</dbReference>
<accession>I5AV81</accession>
<comment type="similarity">
    <text evidence="2 8">Belongs to the Fmt family.</text>
</comment>
<dbReference type="Proteomes" id="UP000005753">
    <property type="component" value="Chromosome"/>
</dbReference>
<dbReference type="InterPro" id="IPR041711">
    <property type="entry name" value="Met-tRNA-FMT_N"/>
</dbReference>
<dbReference type="NCBIfam" id="TIGR00460">
    <property type="entry name" value="fmt"/>
    <property type="match status" value="1"/>
</dbReference>
<organism evidence="11 12">
    <name type="scientific">Eubacterium cellulosolvens (strain ATCC 43171 / JCM 9499 / 6)</name>
    <name type="common">Cillobacterium cellulosolvens</name>
    <dbReference type="NCBI Taxonomy" id="633697"/>
    <lineage>
        <taxon>Bacteria</taxon>
        <taxon>Bacillati</taxon>
        <taxon>Bacillota</taxon>
        <taxon>Clostridia</taxon>
        <taxon>Eubacteriales</taxon>
        <taxon>Eubacteriaceae</taxon>
        <taxon>Eubacterium</taxon>
    </lineage>
</organism>
<gene>
    <name evidence="8" type="primary">fmt</name>
    <name evidence="11" type="ORF">EubceDRAFT1_1930</name>
</gene>
<dbReference type="InterPro" id="IPR011034">
    <property type="entry name" value="Formyl_transferase-like_C_sf"/>
</dbReference>
<dbReference type="InterPro" id="IPR005793">
    <property type="entry name" value="Formyl_trans_C"/>
</dbReference>
<evidence type="ECO:0000259" key="10">
    <source>
        <dbReference type="Pfam" id="PF02911"/>
    </source>
</evidence>
<evidence type="ECO:0000313" key="11">
    <source>
        <dbReference type="EMBL" id="EIM57704.1"/>
    </source>
</evidence>
<feature type="domain" description="Formyl transferase N-terminal" evidence="9">
    <location>
        <begin position="1"/>
        <end position="181"/>
    </location>
</feature>
<dbReference type="Pfam" id="PF02911">
    <property type="entry name" value="Formyl_trans_C"/>
    <property type="match status" value="1"/>
</dbReference>
<proteinExistence type="inferred from homology"/>
<comment type="catalytic activity">
    <reaction evidence="7 8">
        <text>L-methionyl-tRNA(fMet) + (6R)-10-formyltetrahydrofolate = N-formyl-L-methionyl-tRNA(fMet) + (6S)-5,6,7,8-tetrahydrofolate + H(+)</text>
        <dbReference type="Rhea" id="RHEA:24380"/>
        <dbReference type="Rhea" id="RHEA-COMP:9952"/>
        <dbReference type="Rhea" id="RHEA-COMP:9953"/>
        <dbReference type="ChEBI" id="CHEBI:15378"/>
        <dbReference type="ChEBI" id="CHEBI:57453"/>
        <dbReference type="ChEBI" id="CHEBI:78530"/>
        <dbReference type="ChEBI" id="CHEBI:78844"/>
        <dbReference type="ChEBI" id="CHEBI:195366"/>
        <dbReference type="EC" id="2.1.2.9"/>
    </reaction>
</comment>
<dbReference type="AlphaFoldDB" id="I5AV81"/>
<reference evidence="11 12" key="1">
    <citation type="submission" date="2010-08" db="EMBL/GenBank/DDBJ databases">
        <authorList>
            <consortium name="US DOE Joint Genome Institute (JGI-PGF)"/>
            <person name="Lucas S."/>
            <person name="Copeland A."/>
            <person name="Lapidus A."/>
            <person name="Cheng J.-F."/>
            <person name="Bruce D."/>
            <person name="Goodwin L."/>
            <person name="Pitluck S."/>
            <person name="Land M.L."/>
            <person name="Hauser L."/>
            <person name="Chang Y.-J."/>
            <person name="Anderson I.J."/>
            <person name="Johnson E."/>
            <person name="Mulhopadhyay B."/>
            <person name="Kyrpides N."/>
            <person name="Woyke T.J."/>
        </authorList>
    </citation>
    <scope>NUCLEOTIDE SEQUENCE [LARGE SCALE GENOMIC DNA]</scope>
    <source>
        <strain evidence="11 12">6</strain>
    </source>
</reference>
<dbReference type="GO" id="GO:0005829">
    <property type="term" value="C:cytosol"/>
    <property type="evidence" value="ECO:0007669"/>
    <property type="project" value="TreeGrafter"/>
</dbReference>
<dbReference type="Gene3D" id="3.40.50.170">
    <property type="entry name" value="Formyl transferase, N-terminal domain"/>
    <property type="match status" value="1"/>
</dbReference>
<evidence type="ECO:0000256" key="5">
    <source>
        <dbReference type="ARBA" id="ARBA00022679"/>
    </source>
</evidence>
<dbReference type="InterPro" id="IPR001555">
    <property type="entry name" value="GART_AS"/>
</dbReference>
<evidence type="ECO:0000259" key="9">
    <source>
        <dbReference type="Pfam" id="PF00551"/>
    </source>
</evidence>
<evidence type="ECO:0000256" key="1">
    <source>
        <dbReference type="ARBA" id="ARBA00002606"/>
    </source>
</evidence>
<evidence type="ECO:0000256" key="3">
    <source>
        <dbReference type="ARBA" id="ARBA00012261"/>
    </source>
</evidence>
<dbReference type="CDD" id="cd08646">
    <property type="entry name" value="FMT_core_Met-tRNA-FMT_N"/>
    <property type="match status" value="1"/>
</dbReference>
<keyword evidence="5 8" id="KW-0808">Transferase</keyword>
<dbReference type="InterPro" id="IPR005794">
    <property type="entry name" value="Fmt"/>
</dbReference>
<dbReference type="PROSITE" id="PS00373">
    <property type="entry name" value="GART"/>
    <property type="match status" value="1"/>
</dbReference>
<evidence type="ECO:0000256" key="8">
    <source>
        <dbReference type="HAMAP-Rule" id="MF_00182"/>
    </source>
</evidence>
<dbReference type="PANTHER" id="PTHR11138:SF5">
    <property type="entry name" value="METHIONYL-TRNA FORMYLTRANSFERASE, MITOCHONDRIAL"/>
    <property type="match status" value="1"/>
</dbReference>
<dbReference type="InterPro" id="IPR044135">
    <property type="entry name" value="Met-tRNA-FMT_C"/>
</dbReference>
<evidence type="ECO:0000256" key="6">
    <source>
        <dbReference type="ARBA" id="ARBA00022917"/>
    </source>
</evidence>
<dbReference type="HAMAP" id="MF_00182">
    <property type="entry name" value="Formyl_trans"/>
    <property type="match status" value="1"/>
</dbReference>
<dbReference type="STRING" id="633697.EubceDRAFT1_1930"/>
<reference evidence="11 12" key="2">
    <citation type="submission" date="2012-02" db="EMBL/GenBank/DDBJ databases">
        <title>Improved High-Quality Draft sequence of Eubacterium cellulosolvens 6.</title>
        <authorList>
            <consortium name="US DOE Joint Genome Institute"/>
            <person name="Lucas S."/>
            <person name="Han J."/>
            <person name="Lapidus A."/>
            <person name="Cheng J.-F."/>
            <person name="Goodwin L."/>
            <person name="Pitluck S."/>
            <person name="Peters L."/>
            <person name="Mikhailova N."/>
            <person name="Gu W."/>
            <person name="Detter J.C."/>
            <person name="Han C."/>
            <person name="Tapia R."/>
            <person name="Land M."/>
            <person name="Hauser L."/>
            <person name="Kyrpides N."/>
            <person name="Ivanova N."/>
            <person name="Pagani I."/>
            <person name="Johnson E."/>
            <person name="Mukhopadhyay B."/>
            <person name="Anderson I."/>
            <person name="Woyke T."/>
        </authorList>
    </citation>
    <scope>NUCLEOTIDE SEQUENCE [LARGE SCALE GENOMIC DNA]</scope>
    <source>
        <strain evidence="11 12">6</strain>
    </source>
</reference>
<comment type="function">
    <text evidence="1 8">Attaches a formyl group to the free amino group of methionyl-tRNA(fMet). The formyl group appears to play a dual role in the initiator identity of N-formylmethionyl-tRNA by promoting its recognition by IF2 and preventing the misappropriation of this tRNA by the elongation apparatus.</text>
</comment>
<dbReference type="Gene3D" id="3.10.25.10">
    <property type="entry name" value="Formyl transferase, C-terminal domain"/>
    <property type="match status" value="1"/>
</dbReference>
<evidence type="ECO:0000313" key="12">
    <source>
        <dbReference type="Proteomes" id="UP000005753"/>
    </source>
</evidence>
<dbReference type="InterPro" id="IPR036477">
    <property type="entry name" value="Formyl_transf_N_sf"/>
</dbReference>
<feature type="domain" description="Formyl transferase C-terminal" evidence="10">
    <location>
        <begin position="206"/>
        <end position="304"/>
    </location>
</feature>
<sequence>MRVVYMGTPDFAVGTLEAILAAGHEVVGVVTQQDKPVGRKQELKPTAVKACALAHNLPVYQPAKVRNNPEFFETLKELAPEVIVVAAYGQIIPKEVLELPKYGCLNVHASLLPKYRGAAPIQWAVIDGEEKSGVTIMQMNEGLDTGDMIAKTELTLDAEETGGSLFDRLAEAGAKLLVETLVKVEQGDIHPEPQPAESTTPYARMITKNDGRIDWNSSAVAIERLVRGLNPWPSAFTSLNGKGLKIWKSQVVTENTGQEKAPGCVLAAGAEGLDVQTGDGVLRITELQLEGKKRMAAGDFLRGHGIPAGTVFGV</sequence>
<protein>
    <recommendedName>
        <fullName evidence="4 8">Methionyl-tRNA formyltransferase</fullName>
        <ecNumber evidence="3 8">2.1.2.9</ecNumber>
    </recommendedName>
</protein>
<dbReference type="OrthoDB" id="9802815at2"/>
<feature type="binding site" evidence="8">
    <location>
        <begin position="110"/>
        <end position="113"/>
    </location>
    <ligand>
        <name>(6S)-5,6,7,8-tetrahydrofolate</name>
        <dbReference type="ChEBI" id="CHEBI:57453"/>
    </ligand>
</feature>
<evidence type="ECO:0000256" key="7">
    <source>
        <dbReference type="ARBA" id="ARBA00048558"/>
    </source>
</evidence>
<dbReference type="PANTHER" id="PTHR11138">
    <property type="entry name" value="METHIONYL-TRNA FORMYLTRANSFERASE"/>
    <property type="match status" value="1"/>
</dbReference>
<keyword evidence="12" id="KW-1185">Reference proteome</keyword>
<dbReference type="SUPFAM" id="SSF53328">
    <property type="entry name" value="Formyltransferase"/>
    <property type="match status" value="1"/>
</dbReference>
<dbReference type="CDD" id="cd08704">
    <property type="entry name" value="Met_tRNA_FMT_C"/>
    <property type="match status" value="1"/>
</dbReference>
<dbReference type="EMBL" id="CM001487">
    <property type="protein sequence ID" value="EIM57704.1"/>
    <property type="molecule type" value="Genomic_DNA"/>
</dbReference>
<dbReference type="InterPro" id="IPR037022">
    <property type="entry name" value="Formyl_trans_C_sf"/>
</dbReference>
<dbReference type="Pfam" id="PF00551">
    <property type="entry name" value="Formyl_trans_N"/>
    <property type="match status" value="1"/>
</dbReference>
<dbReference type="GO" id="GO:0004479">
    <property type="term" value="F:methionyl-tRNA formyltransferase activity"/>
    <property type="evidence" value="ECO:0007669"/>
    <property type="project" value="UniProtKB-UniRule"/>
</dbReference>
<evidence type="ECO:0000256" key="4">
    <source>
        <dbReference type="ARBA" id="ARBA00016014"/>
    </source>
</evidence>
<name>I5AV81_EUBC6</name>
<dbReference type="EC" id="2.1.2.9" evidence="3 8"/>